<organism evidence="1">
    <name type="scientific">uncultured Caudovirales phage</name>
    <dbReference type="NCBI Taxonomy" id="2100421"/>
    <lineage>
        <taxon>Viruses</taxon>
        <taxon>Duplodnaviria</taxon>
        <taxon>Heunggongvirae</taxon>
        <taxon>Uroviricota</taxon>
        <taxon>Caudoviricetes</taxon>
        <taxon>Peduoviridae</taxon>
        <taxon>Maltschvirus</taxon>
        <taxon>Maltschvirus maltsch</taxon>
    </lineage>
</organism>
<accession>A0A6J5MLH5</accession>
<name>A0A6J5MLH5_9CAUD</name>
<gene>
    <name evidence="1" type="ORF">UFOVP431_30</name>
</gene>
<evidence type="ECO:0000313" key="1">
    <source>
        <dbReference type="EMBL" id="CAB4147448.1"/>
    </source>
</evidence>
<dbReference type="EMBL" id="LR796483">
    <property type="protein sequence ID" value="CAB4147448.1"/>
    <property type="molecule type" value="Genomic_DNA"/>
</dbReference>
<proteinExistence type="predicted"/>
<reference evidence="1" key="1">
    <citation type="submission" date="2020-04" db="EMBL/GenBank/DDBJ databases">
        <authorList>
            <person name="Chiriac C."/>
            <person name="Salcher M."/>
            <person name="Ghai R."/>
            <person name="Kavagutti S V."/>
        </authorList>
    </citation>
    <scope>NUCLEOTIDE SEQUENCE</scope>
</reference>
<protein>
    <submittedName>
        <fullName evidence="1">Uncharacterized protein</fullName>
    </submittedName>
</protein>
<sequence length="84" mass="9438">MNSPSPEYVKFEDELTRAYEKLFATDKNYSYAARLHNPRSLAAKMTAGLANNTANKDGDGIRMACKAVGIKHTWKEIIPYLNQS</sequence>